<accession>A0A4R3N2D1</accession>
<dbReference type="EMBL" id="SMAO01000004">
    <property type="protein sequence ID" value="TCT21203.1"/>
    <property type="molecule type" value="Genomic_DNA"/>
</dbReference>
<organism evidence="1 2">
    <name type="scientific">Thiobaca trueperi</name>
    <dbReference type="NCBI Taxonomy" id="127458"/>
    <lineage>
        <taxon>Bacteria</taxon>
        <taxon>Pseudomonadati</taxon>
        <taxon>Pseudomonadota</taxon>
        <taxon>Gammaproteobacteria</taxon>
        <taxon>Chromatiales</taxon>
        <taxon>Chromatiaceae</taxon>
        <taxon>Thiobaca</taxon>
    </lineage>
</organism>
<protein>
    <submittedName>
        <fullName evidence="1">Uncharacterized protein</fullName>
    </submittedName>
</protein>
<comment type="caution">
    <text evidence="1">The sequence shown here is derived from an EMBL/GenBank/DDBJ whole genome shotgun (WGS) entry which is preliminary data.</text>
</comment>
<dbReference type="Proteomes" id="UP000295717">
    <property type="component" value="Unassembled WGS sequence"/>
</dbReference>
<name>A0A4R3N2D1_9GAMM</name>
<keyword evidence="2" id="KW-1185">Reference proteome</keyword>
<dbReference type="OrthoDB" id="5771483at2"/>
<dbReference type="RefSeq" id="WP_132976813.1">
    <property type="nucleotide sequence ID" value="NZ_SMAO01000004.1"/>
</dbReference>
<sequence length="103" mass="11584">MHLTALRTPNQPDWFNLGSAVFEGRAAGPDCFPPLNDMQAQRYWLAGFSASWIEASERHDRDPARHPSTLGIEAHLSRALAGRPELLRQLGAYRLGAQSWYTH</sequence>
<gene>
    <name evidence="1" type="ORF">EDC35_10456</name>
</gene>
<evidence type="ECO:0000313" key="1">
    <source>
        <dbReference type="EMBL" id="TCT21203.1"/>
    </source>
</evidence>
<dbReference type="AlphaFoldDB" id="A0A4R3N2D1"/>
<proteinExistence type="predicted"/>
<evidence type="ECO:0000313" key="2">
    <source>
        <dbReference type="Proteomes" id="UP000295717"/>
    </source>
</evidence>
<reference evidence="1 2" key="1">
    <citation type="submission" date="2019-03" db="EMBL/GenBank/DDBJ databases">
        <title>Genomic Encyclopedia of Type Strains, Phase IV (KMG-IV): sequencing the most valuable type-strain genomes for metagenomic binning, comparative biology and taxonomic classification.</title>
        <authorList>
            <person name="Goeker M."/>
        </authorList>
    </citation>
    <scope>NUCLEOTIDE SEQUENCE [LARGE SCALE GENOMIC DNA]</scope>
    <source>
        <strain evidence="1 2">DSM 13587</strain>
    </source>
</reference>